<dbReference type="RefSeq" id="WP_115361689.1">
    <property type="nucleotide sequence ID" value="NZ_QDKL01000002.1"/>
</dbReference>
<dbReference type="PANTHER" id="PTHR13061">
    <property type="entry name" value="DYNACTIN SUBUNIT P25"/>
    <property type="match status" value="1"/>
</dbReference>
<dbReference type="CDD" id="cd04645">
    <property type="entry name" value="LbH_gamma_CA_like"/>
    <property type="match status" value="1"/>
</dbReference>
<dbReference type="SUPFAM" id="SSF51161">
    <property type="entry name" value="Trimeric LpxA-like enzymes"/>
    <property type="match status" value="1"/>
</dbReference>
<dbReference type="Gene3D" id="2.160.10.10">
    <property type="entry name" value="Hexapeptide repeat proteins"/>
    <property type="match status" value="1"/>
</dbReference>
<evidence type="ECO:0000313" key="2">
    <source>
        <dbReference type="Proteomes" id="UP000443582"/>
    </source>
</evidence>
<dbReference type="Pfam" id="PF00132">
    <property type="entry name" value="Hexapep"/>
    <property type="match status" value="1"/>
</dbReference>
<reference evidence="2" key="1">
    <citation type="journal article" date="2019" name="Int. J. Syst. Evol. Microbiol.">
        <title>Halobacteriovorax valvorus sp. nov., a novel prokaryotic predator isolated from coastal seawater of China.</title>
        <authorList>
            <person name="Chen M.-X."/>
        </authorList>
    </citation>
    <scope>NUCLEOTIDE SEQUENCE [LARGE SCALE GENOMIC DNA]</scope>
    <source>
        <strain evidence="2">BL9</strain>
    </source>
</reference>
<gene>
    <name evidence="1" type="ORF">DAY19_09250</name>
</gene>
<proteinExistence type="predicted"/>
<dbReference type="InterPro" id="IPR047324">
    <property type="entry name" value="LbH_gamma_CA-like"/>
</dbReference>
<dbReference type="InterPro" id="IPR001451">
    <property type="entry name" value="Hexapep"/>
</dbReference>
<dbReference type="EMBL" id="QDKL01000002">
    <property type="protein sequence ID" value="RZF21865.1"/>
    <property type="molecule type" value="Genomic_DNA"/>
</dbReference>
<protein>
    <submittedName>
        <fullName evidence="1">Gamma carbonic anhydrase family protein</fullName>
    </submittedName>
</protein>
<accession>A0ABY0IFZ1</accession>
<comment type="caution">
    <text evidence="1">The sequence shown here is derived from an EMBL/GenBank/DDBJ whole genome shotgun (WGS) entry which is preliminary data.</text>
</comment>
<dbReference type="InterPro" id="IPR011004">
    <property type="entry name" value="Trimer_LpxA-like_sf"/>
</dbReference>
<keyword evidence="2" id="KW-1185">Reference proteome</keyword>
<dbReference type="InterPro" id="IPR050484">
    <property type="entry name" value="Transf_Hexapept/Carb_Anhydrase"/>
</dbReference>
<dbReference type="PANTHER" id="PTHR13061:SF29">
    <property type="entry name" value="GAMMA CARBONIC ANHYDRASE-LIKE 1, MITOCHONDRIAL-RELATED"/>
    <property type="match status" value="1"/>
</dbReference>
<sequence>MTLYRYKGIEPSLGEGCFVADSADVIGKVFLGKNVSLWFQVVARGDVNEIHIGDNCNIQDLTMLHVVEDIPLIIKENVSVGHSVTLHACTIEEGCLIGMGATVLDGAVIGKNSIVAGGSVVPPGKVYPPESFIIGTPAVAKRKLTPEEVNTYSNHYKSYLLTKDEFLNEVEPI</sequence>
<name>A0ABY0IFZ1_9BACT</name>
<evidence type="ECO:0000313" key="1">
    <source>
        <dbReference type="EMBL" id="RZF21865.1"/>
    </source>
</evidence>
<dbReference type="Proteomes" id="UP000443582">
    <property type="component" value="Unassembled WGS sequence"/>
</dbReference>
<organism evidence="1 2">
    <name type="scientific">Halobacteriovorax vibrionivorans</name>
    <dbReference type="NCBI Taxonomy" id="2152716"/>
    <lineage>
        <taxon>Bacteria</taxon>
        <taxon>Pseudomonadati</taxon>
        <taxon>Bdellovibrionota</taxon>
        <taxon>Bacteriovoracia</taxon>
        <taxon>Bacteriovoracales</taxon>
        <taxon>Halobacteriovoraceae</taxon>
        <taxon>Halobacteriovorax</taxon>
    </lineage>
</organism>